<gene>
    <name evidence="8" type="ORF">KQ657_001624</name>
</gene>
<dbReference type="PROSITE" id="PS50801">
    <property type="entry name" value="STAS"/>
    <property type="match status" value="1"/>
</dbReference>
<comment type="caution">
    <text evidence="8">The sequence shown here is derived from an EMBL/GenBank/DDBJ whole genome shotgun (WGS) entry which is preliminary data.</text>
</comment>
<feature type="transmembrane region" description="Helical" evidence="6">
    <location>
        <begin position="384"/>
        <end position="408"/>
    </location>
</feature>
<feature type="compositionally biased region" description="Polar residues" evidence="5">
    <location>
        <begin position="50"/>
        <end position="62"/>
    </location>
</feature>
<feature type="region of interest" description="Disordered" evidence="5">
    <location>
        <begin position="1"/>
        <end position="107"/>
    </location>
</feature>
<feature type="domain" description="STAS" evidence="7">
    <location>
        <begin position="746"/>
        <end position="909"/>
    </location>
</feature>
<dbReference type="Gene3D" id="3.30.750.24">
    <property type="entry name" value="STAS domain"/>
    <property type="match status" value="1"/>
</dbReference>
<keyword evidence="4 6" id="KW-0472">Membrane</keyword>
<dbReference type="CDD" id="cd07042">
    <property type="entry name" value="STAS_SulP_like_sulfate_transporter"/>
    <property type="match status" value="1"/>
</dbReference>
<name>A0A9P7V763_9ASCO</name>
<dbReference type="AlphaFoldDB" id="A0A9P7V763"/>
<feature type="compositionally biased region" description="Polar residues" evidence="5">
    <location>
        <begin position="79"/>
        <end position="94"/>
    </location>
</feature>
<evidence type="ECO:0000256" key="2">
    <source>
        <dbReference type="ARBA" id="ARBA00022692"/>
    </source>
</evidence>
<keyword evidence="9" id="KW-1185">Reference proteome</keyword>
<feature type="transmembrane region" description="Helical" evidence="6">
    <location>
        <begin position="593"/>
        <end position="613"/>
    </location>
</feature>
<dbReference type="RefSeq" id="XP_043048079.1">
    <property type="nucleotide sequence ID" value="XM_043192415.1"/>
</dbReference>
<dbReference type="SUPFAM" id="SSF52091">
    <property type="entry name" value="SpoIIaa-like"/>
    <property type="match status" value="1"/>
</dbReference>
<feature type="transmembrane region" description="Helical" evidence="6">
    <location>
        <begin position="439"/>
        <end position="457"/>
    </location>
</feature>
<dbReference type="EMBL" id="JAHMUF010000017">
    <property type="protein sequence ID" value="KAG7192529.1"/>
    <property type="molecule type" value="Genomic_DNA"/>
</dbReference>
<dbReference type="InterPro" id="IPR036513">
    <property type="entry name" value="STAS_dom_sf"/>
</dbReference>
<evidence type="ECO:0000256" key="3">
    <source>
        <dbReference type="ARBA" id="ARBA00022989"/>
    </source>
</evidence>
<keyword evidence="2 6" id="KW-0812">Transmembrane</keyword>
<organism evidence="8 9">
    <name type="scientific">Scheffersomyces spartinae</name>
    <dbReference type="NCBI Taxonomy" id="45513"/>
    <lineage>
        <taxon>Eukaryota</taxon>
        <taxon>Fungi</taxon>
        <taxon>Dikarya</taxon>
        <taxon>Ascomycota</taxon>
        <taxon>Saccharomycotina</taxon>
        <taxon>Pichiomycetes</taxon>
        <taxon>Debaryomycetaceae</taxon>
        <taxon>Scheffersomyces</taxon>
    </lineage>
</organism>
<feature type="transmembrane region" description="Helical" evidence="6">
    <location>
        <begin position="469"/>
        <end position="489"/>
    </location>
</feature>
<dbReference type="InterPro" id="IPR002645">
    <property type="entry name" value="STAS_dom"/>
</dbReference>
<feature type="transmembrane region" description="Helical" evidence="6">
    <location>
        <begin position="298"/>
        <end position="318"/>
    </location>
</feature>
<evidence type="ECO:0000256" key="4">
    <source>
        <dbReference type="ARBA" id="ARBA00023136"/>
    </source>
</evidence>
<proteinExistence type="predicted"/>
<feature type="transmembrane region" description="Helical" evidence="6">
    <location>
        <begin position="620"/>
        <end position="640"/>
    </location>
</feature>
<feature type="compositionally biased region" description="Polar residues" evidence="5">
    <location>
        <begin position="1"/>
        <end position="20"/>
    </location>
</feature>
<dbReference type="Proteomes" id="UP000790833">
    <property type="component" value="Unassembled WGS sequence"/>
</dbReference>
<evidence type="ECO:0000313" key="8">
    <source>
        <dbReference type="EMBL" id="KAG7192529.1"/>
    </source>
</evidence>
<feature type="transmembrane region" description="Helical" evidence="6">
    <location>
        <begin position="263"/>
        <end position="286"/>
    </location>
</feature>
<accession>A0A9P7V763</accession>
<evidence type="ECO:0000256" key="1">
    <source>
        <dbReference type="ARBA" id="ARBA00004141"/>
    </source>
</evidence>
<feature type="transmembrane region" description="Helical" evidence="6">
    <location>
        <begin position="660"/>
        <end position="687"/>
    </location>
</feature>
<dbReference type="GO" id="GO:0055085">
    <property type="term" value="P:transmembrane transport"/>
    <property type="evidence" value="ECO:0007669"/>
    <property type="project" value="InterPro"/>
</dbReference>
<feature type="transmembrane region" description="Helical" evidence="6">
    <location>
        <begin position="350"/>
        <end position="372"/>
    </location>
</feature>
<reference evidence="8" key="1">
    <citation type="submission" date="2021-03" db="EMBL/GenBank/DDBJ databases">
        <authorList>
            <person name="Palmer J.M."/>
        </authorList>
    </citation>
    <scope>NUCLEOTIDE SEQUENCE</scope>
    <source>
        <strain evidence="8">ARV_011</strain>
    </source>
</reference>
<evidence type="ECO:0000256" key="5">
    <source>
        <dbReference type="SAM" id="MobiDB-lite"/>
    </source>
</evidence>
<keyword evidence="3 6" id="KW-1133">Transmembrane helix</keyword>
<dbReference type="PANTHER" id="PTHR11814">
    <property type="entry name" value="SULFATE TRANSPORTER"/>
    <property type="match status" value="1"/>
</dbReference>
<evidence type="ECO:0000256" key="6">
    <source>
        <dbReference type="SAM" id="Phobius"/>
    </source>
</evidence>
<protein>
    <recommendedName>
        <fullName evidence="7">STAS domain-containing protein</fullName>
    </recommendedName>
</protein>
<feature type="transmembrane region" description="Helical" evidence="6">
    <location>
        <begin position="564"/>
        <end position="587"/>
    </location>
</feature>
<dbReference type="GO" id="GO:0016020">
    <property type="term" value="C:membrane"/>
    <property type="evidence" value="ECO:0007669"/>
    <property type="project" value="UniProtKB-SubCell"/>
</dbReference>
<comment type="subcellular location">
    <subcellularLocation>
        <location evidence="1">Membrane</location>
        <topology evidence="1">Multi-pass membrane protein</topology>
    </subcellularLocation>
</comment>
<evidence type="ECO:0000259" key="7">
    <source>
        <dbReference type="PROSITE" id="PS50801"/>
    </source>
</evidence>
<dbReference type="InterPro" id="IPR001902">
    <property type="entry name" value="SLC26A/SulP_fam"/>
</dbReference>
<dbReference type="Pfam" id="PF01740">
    <property type="entry name" value="STAS"/>
    <property type="match status" value="1"/>
</dbReference>
<dbReference type="GeneID" id="66114998"/>
<dbReference type="OrthoDB" id="427213at2759"/>
<sequence length="922" mass="101732">MSKNKTNDSSLRHSNNSIRTEASGGSSGSGSDESQGRKNRVNSPPPLLAHSSSNVRVVSQNKVNRGVGGSTGVGVVNTLSPTRSNASGDNSNTVSPPPTPTPKKLSSIPRANENLKLIDHGQQDANPLRPMISPAYQGHYPSLRSPLANELFHRNGDEFDSINYNFNSIDNAASTTTGDGPRGVNGRNEASNLARFGKLIDTEMSHASSYGSQSNNLQIFNDPLYSSTYTIQTSPDIESLLWREIIPYYLPFLSWVHKYCLNYFIGDLIGGLTLIVFQLPLCLSYATSLAKVPVKCGLLSLGISPLIYLFFGSVPQMIVGPEAPILLIVGQAVEPLLHHAQKHNLDPVEYVVAITFVSGASLLGFGLGRFGFLDNVLSASLLKGFICGVGFVMIINSSVSMLGLTALMKEISDDPLKMDIHSPLDKLYFLFHYYHKMNFLSFKISIIGFVAAMVSRYSKKVFAKSNKRLLKFAIYFPEIMVVVGTATILCHKYAWNERDIDIIGSIPTGSIDIYSPFNKRILVLMKQLSTSGFLCAMLGFFESTTASKSLGTAYDLPISSNRELVALGSINIVGSLFGALPAFGGYGRSKINAISAKTTMLGAIMGICTLLTVKYLLSYLFYVPICMLSVVTAIIGLLLIEEAPGEVLFHYRARGYNELVTFFVTVTATLVFSMEAGISVGLVYLLIRVIKHGAESRIQILGRQPGTNSFVNADIPSFTRTLFDDDNLDDMNQLNMFIDLNFTTLNTQAIEEIQGCLIVKIPEPLTFMNTSDLRSRLKRLELYGSAHTHPGHQRMRGEDMTKYVIFDLQGMIEFDSSAAQILKGLINGYIDRGIICFFVRVHPNIRLRSRLLNTGIFDLLVDMLIKLEYFSRIDRLQIEFSDVDEELNNLTESVETPYFLHISDALKAIDYYELNMMKTGES</sequence>
<dbReference type="InterPro" id="IPR011547">
    <property type="entry name" value="SLC26A/SulP_dom"/>
</dbReference>
<evidence type="ECO:0000313" key="9">
    <source>
        <dbReference type="Proteomes" id="UP000790833"/>
    </source>
</evidence>
<dbReference type="Pfam" id="PF00916">
    <property type="entry name" value="Sulfate_transp"/>
    <property type="match status" value="1"/>
</dbReference>